<dbReference type="PROSITE" id="PS51480">
    <property type="entry name" value="DHAL"/>
    <property type="match status" value="1"/>
</dbReference>
<evidence type="ECO:0000313" key="4">
    <source>
        <dbReference type="EMBL" id="NJQ01591.1"/>
    </source>
</evidence>
<name>A0ABX1BV39_9ACTN</name>
<dbReference type="Proteomes" id="UP000695264">
    <property type="component" value="Unassembled WGS sequence"/>
</dbReference>
<dbReference type="InterPro" id="IPR050861">
    <property type="entry name" value="Dihydroxyacetone_Kinase"/>
</dbReference>
<evidence type="ECO:0000256" key="1">
    <source>
        <dbReference type="ARBA" id="ARBA00022679"/>
    </source>
</evidence>
<keyword evidence="5" id="KW-1185">Reference proteome</keyword>
<dbReference type="Pfam" id="PF02734">
    <property type="entry name" value="Dak2"/>
    <property type="match status" value="1"/>
</dbReference>
<evidence type="ECO:0000313" key="5">
    <source>
        <dbReference type="Proteomes" id="UP000695264"/>
    </source>
</evidence>
<keyword evidence="1" id="KW-0808">Transferase</keyword>
<comment type="caution">
    <text evidence="4">The sequence shown here is derived from an EMBL/GenBank/DDBJ whole genome shotgun (WGS) entry which is preliminary data.</text>
</comment>
<dbReference type="InterPro" id="IPR004007">
    <property type="entry name" value="DhaL_dom"/>
</dbReference>
<dbReference type="NCBIfam" id="TIGR02365">
    <property type="entry name" value="dha_L_ycgS"/>
    <property type="match status" value="1"/>
</dbReference>
<dbReference type="SMART" id="SM01120">
    <property type="entry name" value="Dak2"/>
    <property type="match status" value="1"/>
</dbReference>
<dbReference type="RefSeq" id="WP_168102222.1">
    <property type="nucleotide sequence ID" value="NZ_JAATEN010000009.1"/>
</dbReference>
<dbReference type="EMBL" id="JAATEN010000009">
    <property type="protein sequence ID" value="NJQ01591.1"/>
    <property type="molecule type" value="Genomic_DNA"/>
</dbReference>
<dbReference type="PANTHER" id="PTHR28629">
    <property type="entry name" value="TRIOKINASE/FMN CYCLASE"/>
    <property type="match status" value="1"/>
</dbReference>
<feature type="domain" description="DhaL" evidence="3">
    <location>
        <begin position="10"/>
        <end position="213"/>
    </location>
</feature>
<dbReference type="Gene3D" id="1.25.40.340">
    <property type="match status" value="1"/>
</dbReference>
<protein>
    <submittedName>
        <fullName evidence="4">Dihydroxyacetone kinase subunit L</fullName>
    </submittedName>
</protein>
<dbReference type="InterPro" id="IPR012737">
    <property type="entry name" value="DhaK_L_YcgS"/>
</dbReference>
<reference evidence="4 5" key="1">
    <citation type="submission" date="2020-03" db="EMBL/GenBank/DDBJ databases">
        <title>WGS of actinomycetes isolated from Thailand.</title>
        <authorList>
            <person name="Thawai C."/>
        </authorList>
    </citation>
    <scope>NUCLEOTIDE SEQUENCE [LARGE SCALE GENOMIC DNA]</scope>
    <source>
        <strain evidence="4 5">PLAI 1-29</strain>
    </source>
</reference>
<organism evidence="4 5">
    <name type="scientific">Streptomyces zingiberis</name>
    <dbReference type="NCBI Taxonomy" id="2053010"/>
    <lineage>
        <taxon>Bacteria</taxon>
        <taxon>Bacillati</taxon>
        <taxon>Actinomycetota</taxon>
        <taxon>Actinomycetes</taxon>
        <taxon>Kitasatosporales</taxon>
        <taxon>Streptomycetaceae</taxon>
        <taxon>Streptomyces</taxon>
    </lineage>
</organism>
<gene>
    <name evidence="4" type="primary">dhaL</name>
    <name evidence="4" type="ORF">HCK00_13915</name>
</gene>
<proteinExistence type="predicted"/>
<evidence type="ECO:0000259" key="3">
    <source>
        <dbReference type="PROSITE" id="PS51480"/>
    </source>
</evidence>
<evidence type="ECO:0000256" key="2">
    <source>
        <dbReference type="ARBA" id="ARBA00022777"/>
    </source>
</evidence>
<dbReference type="SUPFAM" id="SSF101473">
    <property type="entry name" value="DhaL-like"/>
    <property type="match status" value="1"/>
</dbReference>
<sequence>MTSSTVFDRAFTDAWIRRFAASVAATQQELTALDQAAGDGDFGSNLGSGLTSSLRLLDEAPDGDPADASVPLTVTATAFLDSVGGTSGPMFGLLFQRMATAVQEAGPALTTAALSTGTRDGLEVIQRVGEATEGDKTLVDALAPAAEALGGCAADVLPDAALALAAEGAWVGVRNTALLRARRGRASYIGDRASGVPDPGAVGIGLLFASARGGVSELRPLLAELPPHEPV</sequence>
<dbReference type="GO" id="GO:0016301">
    <property type="term" value="F:kinase activity"/>
    <property type="evidence" value="ECO:0007669"/>
    <property type="project" value="UniProtKB-KW"/>
</dbReference>
<accession>A0ABX1BV39</accession>
<dbReference type="PANTHER" id="PTHR28629:SF4">
    <property type="entry name" value="TRIOKINASE_FMN CYCLASE"/>
    <property type="match status" value="1"/>
</dbReference>
<dbReference type="InterPro" id="IPR036117">
    <property type="entry name" value="DhaL_dom_sf"/>
</dbReference>
<keyword evidence="2 4" id="KW-0418">Kinase</keyword>